<sequence length="103" mass="12067">MRIYQLQTTWKDGNDMGGVSFYFKVEPHVRKGEELQMIKQAAKDFLMTDEGKKINKSNCNGNFGWGDIFEIPHEMFNRYGLYHHEGPKVFHSDTVEHDVPILF</sequence>
<evidence type="ECO:0000313" key="2">
    <source>
        <dbReference type="Proteomes" id="UP000018896"/>
    </source>
</evidence>
<dbReference type="EMBL" id="BAUV01000020">
    <property type="protein sequence ID" value="GAE35599.1"/>
    <property type="molecule type" value="Genomic_DNA"/>
</dbReference>
<protein>
    <submittedName>
        <fullName evidence="1">Uncharacterized protein</fullName>
    </submittedName>
</protein>
<gene>
    <name evidence="1" type="ORF">JCM9157_2713</name>
</gene>
<keyword evidence="2" id="KW-1185">Reference proteome</keyword>
<dbReference type="Proteomes" id="UP000018896">
    <property type="component" value="Unassembled WGS sequence"/>
</dbReference>
<dbReference type="AlphaFoldDB" id="W4QWA3"/>
<evidence type="ECO:0000313" key="1">
    <source>
        <dbReference type="EMBL" id="GAE35599.1"/>
    </source>
</evidence>
<organism evidence="1 2">
    <name type="scientific">Halalkalibacter akibai (strain ATCC 43226 / DSM 21942 / CIP 109018 / JCM 9157 / 1139)</name>
    <name type="common">Bacillus akibai</name>
    <dbReference type="NCBI Taxonomy" id="1236973"/>
    <lineage>
        <taxon>Bacteria</taxon>
        <taxon>Bacillati</taxon>
        <taxon>Bacillota</taxon>
        <taxon>Bacilli</taxon>
        <taxon>Bacillales</taxon>
        <taxon>Bacillaceae</taxon>
        <taxon>Halalkalibacter</taxon>
    </lineage>
</organism>
<accession>W4QWA3</accession>
<proteinExistence type="predicted"/>
<comment type="caution">
    <text evidence="1">The sequence shown here is derived from an EMBL/GenBank/DDBJ whole genome shotgun (WGS) entry which is preliminary data.</text>
</comment>
<name>W4QWA3_HALA3</name>
<reference evidence="1 2" key="1">
    <citation type="journal article" date="2014" name="Genome Announc.">
        <title>Draft Genome Sequences of Three Alkaliphilic Bacillus Strains, Bacillus wakoensis JCM 9140T, Bacillus akibai JCM 9157T, and Bacillus hemicellulosilyticus JCM 9152T.</title>
        <authorList>
            <person name="Yuki M."/>
            <person name="Oshima K."/>
            <person name="Suda W."/>
            <person name="Oshida Y."/>
            <person name="Kitamura K."/>
            <person name="Iida T."/>
            <person name="Hattori M."/>
            <person name="Ohkuma M."/>
        </authorList>
    </citation>
    <scope>NUCLEOTIDE SEQUENCE [LARGE SCALE GENOMIC DNA]</scope>
    <source>
        <strain evidence="1 2">JCM 9157</strain>
    </source>
</reference>
<dbReference type="RefSeq" id="WP_035665079.1">
    <property type="nucleotide sequence ID" value="NZ_BAUV01000020.1"/>
</dbReference>